<dbReference type="GO" id="GO:0008893">
    <property type="term" value="F:guanosine-3',5'-bis(diphosphate) 3'-diphosphatase activity"/>
    <property type="evidence" value="ECO:0007669"/>
    <property type="project" value="TreeGrafter"/>
</dbReference>
<dbReference type="InterPro" id="IPR052194">
    <property type="entry name" value="MESH1"/>
</dbReference>
<dbReference type="Gene3D" id="1.10.3210.10">
    <property type="entry name" value="Hypothetical protein af1432"/>
    <property type="match status" value="1"/>
</dbReference>
<dbReference type="RefSeq" id="WP_160982225.1">
    <property type="nucleotide sequence ID" value="NZ_WVHK01000128.1"/>
</dbReference>
<dbReference type="CDD" id="cd00077">
    <property type="entry name" value="HDc"/>
    <property type="match status" value="1"/>
</dbReference>
<dbReference type="PANTHER" id="PTHR46246:SF1">
    <property type="entry name" value="GUANOSINE-3',5'-BIS(DIPHOSPHATE) 3'-PYROPHOSPHOHYDROLASE MESH1"/>
    <property type="match status" value="1"/>
</dbReference>
<evidence type="ECO:0000259" key="1">
    <source>
        <dbReference type="SMART" id="SM00471"/>
    </source>
</evidence>
<comment type="caution">
    <text evidence="2">The sequence shown here is derived from an EMBL/GenBank/DDBJ whole genome shotgun (WGS) entry which is preliminary data.</text>
</comment>
<keyword evidence="3" id="KW-1185">Reference proteome</keyword>
<proteinExistence type="predicted"/>
<evidence type="ECO:0000313" key="2">
    <source>
        <dbReference type="EMBL" id="MXV21761.1"/>
    </source>
</evidence>
<feature type="domain" description="HD/PDEase" evidence="1">
    <location>
        <begin position="34"/>
        <end position="165"/>
    </location>
</feature>
<dbReference type="EMBL" id="WVHK01000128">
    <property type="protein sequence ID" value="MXV21761.1"/>
    <property type="molecule type" value="Genomic_DNA"/>
</dbReference>
<protein>
    <submittedName>
        <fullName evidence="2">HD domain-containing protein</fullName>
    </submittedName>
</protein>
<accession>A0A6I4YNU2</accession>
<sequence length="242" mass="26982">MPDFPLTERFLHALARAHHWHAGQYRKVPEGEMATVPYLSHLLGVASIALEFGATENEAIAALLHDALEDGPENIQTDVARRGETREELRRVIRQEFGEQVERLVVGATEDTALIEGRKAPWPERKKAYLQKLIRTENPESAASLLVSASDKLHNARAILADVLTFGATPQSRAPFFDRFNAGQTGTLQYYRLLVRAYRRAPGAHGQPRLQALIAELDRTVTALEQACGVQEEQVAAYPLLR</sequence>
<dbReference type="SUPFAM" id="SSF109604">
    <property type="entry name" value="HD-domain/PDEase-like"/>
    <property type="match status" value="1"/>
</dbReference>
<gene>
    <name evidence="2" type="ORF">GLX28_19250</name>
</gene>
<dbReference type="InterPro" id="IPR003607">
    <property type="entry name" value="HD/PDEase_dom"/>
</dbReference>
<dbReference type="AlphaFoldDB" id="A0A6I4YNU2"/>
<dbReference type="Pfam" id="PF13328">
    <property type="entry name" value="HD_4"/>
    <property type="match status" value="1"/>
</dbReference>
<dbReference type="PANTHER" id="PTHR46246">
    <property type="entry name" value="GUANOSINE-3',5'-BIS(DIPHOSPHATE) 3'-PYROPHOSPHOHYDROLASE MESH1"/>
    <property type="match status" value="1"/>
</dbReference>
<name>A0A6I4YNU2_9DEIO</name>
<evidence type="ECO:0000313" key="3">
    <source>
        <dbReference type="Proteomes" id="UP000430519"/>
    </source>
</evidence>
<organism evidence="2 3">
    <name type="scientific">Deinococcus xianganensis</name>
    <dbReference type="NCBI Taxonomy" id="1507289"/>
    <lineage>
        <taxon>Bacteria</taxon>
        <taxon>Thermotogati</taxon>
        <taxon>Deinococcota</taxon>
        <taxon>Deinococci</taxon>
        <taxon>Deinococcales</taxon>
        <taxon>Deinococcaceae</taxon>
        <taxon>Deinococcus</taxon>
    </lineage>
</organism>
<dbReference type="Proteomes" id="UP000430519">
    <property type="component" value="Unassembled WGS sequence"/>
</dbReference>
<reference evidence="2 3" key="1">
    <citation type="submission" date="2019-11" db="EMBL/GenBank/DDBJ databases">
        <title>Genome sequence of Deinococcus xianganensis Y35, AI-2 producing algicidal bacterium, isolated from lake water.</title>
        <authorList>
            <person name="Li Y."/>
        </authorList>
    </citation>
    <scope>NUCLEOTIDE SEQUENCE [LARGE SCALE GENOMIC DNA]</scope>
    <source>
        <strain evidence="2 3">Y35</strain>
    </source>
</reference>
<dbReference type="SMART" id="SM00471">
    <property type="entry name" value="HDc"/>
    <property type="match status" value="1"/>
</dbReference>